<protein>
    <submittedName>
        <fullName evidence="4">Glycosyltransferase</fullName>
        <ecNumber evidence="4">2.4.-.-</ecNumber>
    </submittedName>
</protein>
<keyword evidence="2 4" id="KW-0808">Transferase</keyword>
<dbReference type="EMBL" id="JBDJAW010000004">
    <property type="protein sequence ID" value="MEN3534711.1"/>
    <property type="molecule type" value="Genomic_DNA"/>
</dbReference>
<name>A0ABV0AJI0_9ACTN</name>
<reference evidence="4 5" key="1">
    <citation type="submission" date="2024-05" db="EMBL/GenBank/DDBJ databases">
        <title>Microbispora sp.ZYX-F-249.</title>
        <authorList>
            <person name="Xie H."/>
        </authorList>
    </citation>
    <scope>NUCLEOTIDE SEQUENCE [LARGE SCALE GENOMIC DNA]</scope>
    <source>
        <strain evidence="4 5">ZYX-F-249</strain>
    </source>
</reference>
<dbReference type="PANTHER" id="PTHR45947">
    <property type="entry name" value="SULFOQUINOVOSYL TRANSFERASE SQD2"/>
    <property type="match status" value="1"/>
</dbReference>
<dbReference type="Proteomes" id="UP001447516">
    <property type="component" value="Unassembled WGS sequence"/>
</dbReference>
<accession>A0ABV0AJI0</accession>
<dbReference type="RefSeq" id="WP_346224793.1">
    <property type="nucleotide sequence ID" value="NZ_JBDJAW010000004.1"/>
</dbReference>
<evidence type="ECO:0000256" key="2">
    <source>
        <dbReference type="ARBA" id="ARBA00022679"/>
    </source>
</evidence>
<feature type="domain" description="Glycosyltransferase subfamily 4-like N-terminal" evidence="3">
    <location>
        <begin position="14"/>
        <end position="218"/>
    </location>
</feature>
<dbReference type="InterPro" id="IPR050194">
    <property type="entry name" value="Glycosyltransferase_grp1"/>
</dbReference>
<dbReference type="PANTHER" id="PTHR45947:SF13">
    <property type="entry name" value="TRANSFERASE"/>
    <property type="match status" value="1"/>
</dbReference>
<organism evidence="4 5">
    <name type="scientific">Microbispora maris</name>
    <dbReference type="NCBI Taxonomy" id="3144104"/>
    <lineage>
        <taxon>Bacteria</taxon>
        <taxon>Bacillati</taxon>
        <taxon>Actinomycetota</taxon>
        <taxon>Actinomycetes</taxon>
        <taxon>Streptosporangiales</taxon>
        <taxon>Streptosporangiaceae</taxon>
        <taxon>Microbispora</taxon>
    </lineage>
</organism>
<evidence type="ECO:0000259" key="3">
    <source>
        <dbReference type="Pfam" id="PF13439"/>
    </source>
</evidence>
<sequence>MRVLLVTGHYTPGPGGAETVVALTERLLRDAGHEVVPFATAEPGTLATPWAAWFPPPAGAAARTEPGRRLAGAYSRPARRALESLLAVARPDVAHVHHVHEFLTLSVLSALRRHRVPVVMTLHDYKAVCPNYRLFTGGRPCERCLRGGRLTNALRHGCLAGEGSAWRAAAAGVEAGLGRLCGWWRPVRLFLAPSAFLRDRMAEGGLPEDRLVVLPNPVLPLGRPAAAPTRPARFLYCGRLVPEKGLDVLLTAARGLPPGVTVDVYGSGRAEGALRRRVAGEALPVRLRGFAGPGALAAAYDGATAALLPALWYENCPMSVLEAAVAGVPVVASRIGGLPELVDDGRTGLLVPPGDADALAAAMLRLAADPVRARELGAAARREVARRHDPARHLAALLGLYAEAVSGTPRGTARPAGRRGRRR</sequence>
<evidence type="ECO:0000313" key="4">
    <source>
        <dbReference type="EMBL" id="MEN3534711.1"/>
    </source>
</evidence>
<keyword evidence="5" id="KW-1185">Reference proteome</keyword>
<evidence type="ECO:0000313" key="5">
    <source>
        <dbReference type="Proteomes" id="UP001447516"/>
    </source>
</evidence>
<dbReference type="Gene3D" id="3.40.50.2000">
    <property type="entry name" value="Glycogen Phosphorylase B"/>
    <property type="match status" value="2"/>
</dbReference>
<evidence type="ECO:0000256" key="1">
    <source>
        <dbReference type="ARBA" id="ARBA00022676"/>
    </source>
</evidence>
<proteinExistence type="predicted"/>
<dbReference type="SUPFAM" id="SSF53756">
    <property type="entry name" value="UDP-Glycosyltransferase/glycogen phosphorylase"/>
    <property type="match status" value="1"/>
</dbReference>
<dbReference type="GO" id="GO:0016757">
    <property type="term" value="F:glycosyltransferase activity"/>
    <property type="evidence" value="ECO:0007669"/>
    <property type="project" value="UniProtKB-KW"/>
</dbReference>
<comment type="caution">
    <text evidence="4">The sequence shown here is derived from an EMBL/GenBank/DDBJ whole genome shotgun (WGS) entry which is preliminary data.</text>
</comment>
<dbReference type="EC" id="2.4.-.-" evidence="4"/>
<keyword evidence="1 4" id="KW-0328">Glycosyltransferase</keyword>
<dbReference type="InterPro" id="IPR028098">
    <property type="entry name" value="Glyco_trans_4-like_N"/>
</dbReference>
<gene>
    <name evidence="4" type="ORF">AAH991_06335</name>
</gene>
<dbReference type="Pfam" id="PF13439">
    <property type="entry name" value="Glyco_transf_4"/>
    <property type="match status" value="1"/>
</dbReference>
<dbReference type="Pfam" id="PF13692">
    <property type="entry name" value="Glyco_trans_1_4"/>
    <property type="match status" value="1"/>
</dbReference>